<keyword evidence="3" id="KW-1185">Reference proteome</keyword>
<proteinExistence type="predicted"/>
<reference evidence="2 3" key="1">
    <citation type="submission" date="2012-10" db="EMBL/GenBank/DDBJ databases">
        <authorList>
            <person name="Zafar N."/>
            <person name="Inman J."/>
            <person name="Hall N."/>
            <person name="Lorenzi H."/>
            <person name="Caler E."/>
        </authorList>
    </citation>
    <scope>NUCLEOTIDE SEQUENCE [LARGE SCALE GENOMIC DNA]</scope>
    <source>
        <strain evidence="2 3">IP1</strain>
    </source>
</reference>
<accession>A0A0A1U532</accession>
<dbReference type="AlphaFoldDB" id="A0A0A1U532"/>
<evidence type="ECO:0000313" key="2">
    <source>
        <dbReference type="EMBL" id="ELP89399.1"/>
    </source>
</evidence>
<evidence type="ECO:0000256" key="1">
    <source>
        <dbReference type="SAM" id="MobiDB-lite"/>
    </source>
</evidence>
<feature type="region of interest" description="Disordered" evidence="1">
    <location>
        <begin position="1"/>
        <end position="27"/>
    </location>
</feature>
<sequence length="232" mass="26146">MALVEPRQIKIGSKSPPFGQKGRPFRPLAERGCSTTRYTGKTITDATQKEPLTQHSWQNAVVGRTPPGHFFIQRKNKSNSPVAPSSFDIDDTYSLETSPKPHSFFEGGMPGMKKKNDELIAKSQTVVLSDTAKEQIIHESQQKELNRTSMRLSLTKKRSYLSFVATSGKPQLMMPKVRSNTHEVTKQKNSKVQLQVLEDPLVQTMKSCTTTQSSVFDFYSANFNNGFFFMEM</sequence>
<organism evidence="2 3">
    <name type="scientific">Entamoeba invadens IP1</name>
    <dbReference type="NCBI Taxonomy" id="370355"/>
    <lineage>
        <taxon>Eukaryota</taxon>
        <taxon>Amoebozoa</taxon>
        <taxon>Evosea</taxon>
        <taxon>Archamoebae</taxon>
        <taxon>Mastigamoebida</taxon>
        <taxon>Entamoebidae</taxon>
        <taxon>Entamoeba</taxon>
    </lineage>
</organism>
<evidence type="ECO:0000313" key="3">
    <source>
        <dbReference type="Proteomes" id="UP000014680"/>
    </source>
</evidence>
<dbReference type="EMBL" id="KB206629">
    <property type="protein sequence ID" value="ELP89399.1"/>
    <property type="molecule type" value="Genomic_DNA"/>
</dbReference>
<name>A0A0A1U532_ENTIV</name>
<dbReference type="Proteomes" id="UP000014680">
    <property type="component" value="Unassembled WGS sequence"/>
</dbReference>
<gene>
    <name evidence="2" type="ORF">EIN_389840</name>
</gene>
<dbReference type="VEuPathDB" id="AmoebaDB:EIN_389840"/>
<dbReference type="KEGG" id="eiv:EIN_389840"/>
<dbReference type="RefSeq" id="XP_004256170.1">
    <property type="nucleotide sequence ID" value="XM_004256122.1"/>
</dbReference>
<protein>
    <submittedName>
        <fullName evidence="2">Uncharacterized protein</fullName>
    </submittedName>
</protein>
<dbReference type="GeneID" id="14888403"/>